<dbReference type="Pfam" id="PF00005">
    <property type="entry name" value="ABC_tran"/>
    <property type="match status" value="2"/>
</dbReference>
<name>A0A7H9SL02_9BILA</name>
<dbReference type="CDD" id="cd03221">
    <property type="entry name" value="ABCF_EF-3"/>
    <property type="match status" value="2"/>
</dbReference>
<dbReference type="FunFam" id="3.40.50.300:FF:001438">
    <property type="entry name" value="ATP-binding cassette sub-family F member 3"/>
    <property type="match status" value="1"/>
</dbReference>
<evidence type="ECO:0000259" key="6">
    <source>
        <dbReference type="PROSITE" id="PS50893"/>
    </source>
</evidence>
<dbReference type="InterPro" id="IPR017871">
    <property type="entry name" value="ABC_transporter-like_CS"/>
</dbReference>
<reference evidence="7" key="2">
    <citation type="submission" date="2020-05" db="EMBL/GenBank/DDBJ databases">
        <authorList>
            <person name="Kang H.-M."/>
            <person name="Kim M.-S."/>
            <person name="Lee J.-S."/>
        </authorList>
    </citation>
    <scope>NUCLEOTIDE SEQUENCE</scope>
</reference>
<keyword evidence="3" id="KW-0547">Nucleotide-binding</keyword>
<dbReference type="PROSITE" id="PS50893">
    <property type="entry name" value="ABC_TRANSPORTER_2"/>
    <property type="match status" value="2"/>
</dbReference>
<dbReference type="EMBL" id="MT524844">
    <property type="protein sequence ID" value="QNH67899.1"/>
    <property type="molecule type" value="mRNA"/>
</dbReference>
<keyword evidence="4 7" id="KW-0067">ATP-binding</keyword>
<dbReference type="Pfam" id="PF12848">
    <property type="entry name" value="ABC_tran_Xtn"/>
    <property type="match status" value="1"/>
</dbReference>
<dbReference type="FunFam" id="3.40.50.300:FF:000104">
    <property type="entry name" value="ATP-binding cassette sub-family F member 3"/>
    <property type="match status" value="1"/>
</dbReference>
<evidence type="ECO:0000313" key="7">
    <source>
        <dbReference type="EMBL" id="QNH67899.1"/>
    </source>
</evidence>
<dbReference type="InterPro" id="IPR050611">
    <property type="entry name" value="ABCF"/>
</dbReference>
<dbReference type="InterPro" id="IPR003593">
    <property type="entry name" value="AAA+_ATPase"/>
</dbReference>
<dbReference type="InterPro" id="IPR032781">
    <property type="entry name" value="ABC_tran_Xtn"/>
</dbReference>
<accession>A0A7H9SL02</accession>
<evidence type="ECO:0000256" key="1">
    <source>
        <dbReference type="ARBA" id="ARBA00011054"/>
    </source>
</evidence>
<dbReference type="SUPFAM" id="SSF52540">
    <property type="entry name" value="P-loop containing nucleoside triphosphate hydrolases"/>
    <property type="match status" value="2"/>
</dbReference>
<dbReference type="SMART" id="SM00382">
    <property type="entry name" value="AAA"/>
    <property type="match status" value="2"/>
</dbReference>
<protein>
    <submittedName>
        <fullName evidence="7">ATP-binding cassette transporter subfamily F member 3</fullName>
    </submittedName>
</protein>
<dbReference type="PANTHER" id="PTHR19211">
    <property type="entry name" value="ATP-BINDING TRANSPORT PROTEIN-RELATED"/>
    <property type="match status" value="1"/>
</dbReference>
<dbReference type="Gene3D" id="3.40.50.300">
    <property type="entry name" value="P-loop containing nucleotide triphosphate hydrolases"/>
    <property type="match status" value="2"/>
</dbReference>
<keyword evidence="2" id="KW-0677">Repeat</keyword>
<evidence type="ECO:0000256" key="5">
    <source>
        <dbReference type="ARBA" id="ARBA00022990"/>
    </source>
</evidence>
<dbReference type="AlphaFoldDB" id="A0A7H9SL02"/>
<dbReference type="InterPro" id="IPR058770">
    <property type="entry name" value="PWI_ABCF3"/>
</dbReference>
<evidence type="ECO:0000256" key="3">
    <source>
        <dbReference type="ARBA" id="ARBA00022741"/>
    </source>
</evidence>
<dbReference type="PANTHER" id="PTHR19211:SF117">
    <property type="entry name" value="ATP-BINDING CASSETTE SUB-FAMILY F MEMBER 3"/>
    <property type="match status" value="1"/>
</dbReference>
<dbReference type="PROSITE" id="PS00211">
    <property type="entry name" value="ABC_TRANSPORTER_1"/>
    <property type="match status" value="2"/>
</dbReference>
<keyword evidence="5" id="KW-0007">Acetylation</keyword>
<dbReference type="Pfam" id="PF26051">
    <property type="entry name" value="PWI_ABCF3"/>
    <property type="match status" value="1"/>
</dbReference>
<reference evidence="7" key="1">
    <citation type="journal article" date="2020" name="Comp. Biochem. Physiol. Part D Genomics Proteomics">
        <title>The genome of the marine monogonont rotifer Brachionus rotundiformis and insight into species-specific detoxification components in Brachionus spp.</title>
        <authorList>
            <person name="Kang H.M."/>
            <person name="Kim M.S."/>
            <person name="Choi B.S."/>
            <person name="Kim D.H."/>
            <person name="Kim H.J."/>
            <person name="Hwang U.K."/>
            <person name="Hagiwara A."/>
            <person name="Lee J.S."/>
        </authorList>
    </citation>
    <scope>NUCLEOTIDE SEQUENCE</scope>
</reference>
<comment type="similarity">
    <text evidence="1">Belongs to the ABC transporter superfamily. ABCF family. EF3 subfamily.</text>
</comment>
<dbReference type="GO" id="GO:0005524">
    <property type="term" value="F:ATP binding"/>
    <property type="evidence" value="ECO:0007669"/>
    <property type="project" value="UniProtKB-KW"/>
</dbReference>
<feature type="domain" description="ABC transporter" evidence="6">
    <location>
        <begin position="214"/>
        <end position="462"/>
    </location>
</feature>
<organism evidence="7">
    <name type="scientific">Brachionus rotundiformis</name>
    <dbReference type="NCBI Taxonomy" id="96890"/>
    <lineage>
        <taxon>Eukaryota</taxon>
        <taxon>Metazoa</taxon>
        <taxon>Spiralia</taxon>
        <taxon>Gnathifera</taxon>
        <taxon>Rotifera</taxon>
        <taxon>Eurotatoria</taxon>
        <taxon>Monogononta</taxon>
        <taxon>Pseudotrocha</taxon>
        <taxon>Ploima</taxon>
        <taxon>Brachionidae</taxon>
        <taxon>Brachionus</taxon>
    </lineage>
</organism>
<dbReference type="InterPro" id="IPR027417">
    <property type="entry name" value="P-loop_NTPase"/>
</dbReference>
<dbReference type="InterPro" id="IPR003439">
    <property type="entry name" value="ABC_transporter-like_ATP-bd"/>
</dbReference>
<dbReference type="GO" id="GO:0016887">
    <property type="term" value="F:ATP hydrolysis activity"/>
    <property type="evidence" value="ECO:0007669"/>
    <property type="project" value="InterPro"/>
</dbReference>
<feature type="domain" description="ABC transporter" evidence="6">
    <location>
        <begin position="529"/>
        <end position="740"/>
    </location>
</feature>
<evidence type="ECO:0000256" key="4">
    <source>
        <dbReference type="ARBA" id="ARBA00022840"/>
    </source>
</evidence>
<proteinExistence type="evidence at transcript level"/>
<evidence type="ECO:0000256" key="2">
    <source>
        <dbReference type="ARBA" id="ARBA00022737"/>
    </source>
</evidence>
<sequence>MIFSFRKKFAYTRVYFKFSNSGQIEMDGLDVATLSQIKSELVNKFNKIDDEILNYIIESITLSKDDFETVDDVQETIGSYLIEIGDEQSANELCSRFFNILKPNGYENRDNDSDLDVKKLSNPIQIASTAAELDNEFNKKFESMFDYKRENITYVNAKKLEKAEAKLKQKMDKREGKSTIDVLNYDSSKLASASQSISRKAENQDSASNRSFDITIENFDIAFGNKSLLAGANLTLGFGRRYCLIGRNGIGKTTLLKMISSRQLKIPSHIRILHVEQEVHGDDTLAIDSVLECDEKRLSLLRREKEINEKLHSEESKNDMELNKELEKIFQELEAIEADKAISRAAKILCGLGFSPEEQKKATKEFSGGWRMRLALARALFARPDLLLLDEPTNMLDLKAIIWLENYLQMWHGTLLIVSHDRSFLNAVAQEILYLHNQAIEPFRGNYENFLKTRAENLKNQQREYEAQLEYRQHIQVFIDRFRYNANRASQVQSKIKMLEKLPELKPIEKEKEVHFKFPEVEWMNGTILRLDEVDFYYSTERFIFKNVDISATMDSRICIVGENGSGKTTLLKVLIGEFEPRKGFRHTHRALRLGYFTQHHIDGLNLALNSVEVMQEKYPGRPMEEYRAELGKFGVIGDMALQPIVSLSGGQKSRVAFAMLSMLRPNFLVLDEPTNHLDMETIEALGESLNKFGGGVILVSHDERLIQMICKELWLCRDGKVKSIEGGYDEYRKLIEAELEY</sequence>